<sequence>MCCFLNVVHSLVLWCIVISLHSNENTSLMFSVICSLRTLVFWASLKCLPGVIVEVESQNIRAMKDSL</sequence>
<evidence type="ECO:0000313" key="3">
    <source>
        <dbReference type="Proteomes" id="UP000737018"/>
    </source>
</evidence>
<gene>
    <name evidence="2" type="ORF">CMV_003691</name>
</gene>
<feature type="chain" id="PRO_5035150833" description="Secreted protein" evidence="1">
    <location>
        <begin position="23"/>
        <end position="67"/>
    </location>
</feature>
<feature type="signal peptide" evidence="1">
    <location>
        <begin position="1"/>
        <end position="22"/>
    </location>
</feature>
<evidence type="ECO:0000256" key="1">
    <source>
        <dbReference type="SAM" id="SignalP"/>
    </source>
</evidence>
<dbReference type="Proteomes" id="UP000737018">
    <property type="component" value="Unassembled WGS sequence"/>
</dbReference>
<organism evidence="2 3">
    <name type="scientific">Castanea mollissima</name>
    <name type="common">Chinese chestnut</name>
    <dbReference type="NCBI Taxonomy" id="60419"/>
    <lineage>
        <taxon>Eukaryota</taxon>
        <taxon>Viridiplantae</taxon>
        <taxon>Streptophyta</taxon>
        <taxon>Embryophyta</taxon>
        <taxon>Tracheophyta</taxon>
        <taxon>Spermatophyta</taxon>
        <taxon>Magnoliopsida</taxon>
        <taxon>eudicotyledons</taxon>
        <taxon>Gunneridae</taxon>
        <taxon>Pentapetalae</taxon>
        <taxon>rosids</taxon>
        <taxon>fabids</taxon>
        <taxon>Fagales</taxon>
        <taxon>Fagaceae</taxon>
        <taxon>Castanea</taxon>
    </lineage>
</organism>
<keyword evidence="1" id="KW-0732">Signal</keyword>
<reference evidence="2" key="1">
    <citation type="submission" date="2020-03" db="EMBL/GenBank/DDBJ databases">
        <title>Castanea mollissima Vanexum genome sequencing.</title>
        <authorList>
            <person name="Staton M."/>
        </authorList>
    </citation>
    <scope>NUCLEOTIDE SEQUENCE</scope>
    <source>
        <tissue evidence="2">Leaf</tissue>
    </source>
</reference>
<proteinExistence type="predicted"/>
<accession>A0A8J4W2T8</accession>
<comment type="caution">
    <text evidence="2">The sequence shown here is derived from an EMBL/GenBank/DDBJ whole genome shotgun (WGS) entry which is preliminary data.</text>
</comment>
<dbReference type="EMBL" id="JRKL02000300">
    <property type="protein sequence ID" value="KAF3972824.1"/>
    <property type="molecule type" value="Genomic_DNA"/>
</dbReference>
<dbReference type="AlphaFoldDB" id="A0A8J4W2T8"/>
<evidence type="ECO:0000313" key="2">
    <source>
        <dbReference type="EMBL" id="KAF3972824.1"/>
    </source>
</evidence>
<keyword evidence="3" id="KW-1185">Reference proteome</keyword>
<protein>
    <recommendedName>
        <fullName evidence="4">Secreted protein</fullName>
    </recommendedName>
</protein>
<evidence type="ECO:0008006" key="4">
    <source>
        <dbReference type="Google" id="ProtNLM"/>
    </source>
</evidence>
<name>A0A8J4W2T8_9ROSI</name>